<evidence type="ECO:0000256" key="2">
    <source>
        <dbReference type="ARBA" id="ARBA00022448"/>
    </source>
</evidence>
<dbReference type="InterPro" id="IPR051909">
    <property type="entry name" value="MFP_Cation_Efflux"/>
</dbReference>
<evidence type="ECO:0000313" key="7">
    <source>
        <dbReference type="Proteomes" id="UP001055125"/>
    </source>
</evidence>
<evidence type="ECO:0000259" key="4">
    <source>
        <dbReference type="Pfam" id="PF25954"/>
    </source>
</evidence>
<dbReference type="Pfam" id="PF25975">
    <property type="entry name" value="CzcB_C"/>
    <property type="match status" value="1"/>
</dbReference>
<dbReference type="Gene3D" id="2.40.420.20">
    <property type="match status" value="1"/>
</dbReference>
<dbReference type="PANTHER" id="PTHR30097">
    <property type="entry name" value="CATION EFFLUX SYSTEM PROTEIN CUSB"/>
    <property type="match status" value="1"/>
</dbReference>
<dbReference type="InterPro" id="IPR058649">
    <property type="entry name" value="CzcB_C"/>
</dbReference>
<dbReference type="SUPFAM" id="SSF111369">
    <property type="entry name" value="HlyD-like secretion proteins"/>
    <property type="match status" value="1"/>
</dbReference>
<organism evidence="6 7">
    <name type="scientific">Methylobacterium iners</name>
    <dbReference type="NCBI Taxonomy" id="418707"/>
    <lineage>
        <taxon>Bacteria</taxon>
        <taxon>Pseudomonadati</taxon>
        <taxon>Pseudomonadota</taxon>
        <taxon>Alphaproteobacteria</taxon>
        <taxon>Hyphomicrobiales</taxon>
        <taxon>Methylobacteriaceae</taxon>
        <taxon>Methylobacterium</taxon>
    </lineage>
</organism>
<dbReference type="RefSeq" id="WP_238243667.1">
    <property type="nucleotide sequence ID" value="NZ_BPQP01000023.1"/>
</dbReference>
<reference evidence="6" key="2">
    <citation type="submission" date="2021-08" db="EMBL/GenBank/DDBJ databases">
        <authorList>
            <person name="Tani A."/>
            <person name="Ola A."/>
            <person name="Ogura Y."/>
            <person name="Katsura K."/>
            <person name="Hayashi T."/>
        </authorList>
    </citation>
    <scope>NUCLEOTIDE SEQUENCE</scope>
    <source>
        <strain evidence="6">DSM 19015</strain>
    </source>
</reference>
<keyword evidence="7" id="KW-1185">Reference proteome</keyword>
<comment type="caution">
    <text evidence="6">The sequence shown here is derived from an EMBL/GenBank/DDBJ whole genome shotgun (WGS) entry which is preliminary data.</text>
</comment>
<evidence type="ECO:0000256" key="1">
    <source>
        <dbReference type="ARBA" id="ARBA00009477"/>
    </source>
</evidence>
<dbReference type="Proteomes" id="UP001055125">
    <property type="component" value="Unassembled WGS sequence"/>
</dbReference>
<dbReference type="Gene3D" id="2.40.50.100">
    <property type="match status" value="1"/>
</dbReference>
<comment type="similarity">
    <text evidence="1">Belongs to the membrane fusion protein (MFP) (TC 8.A.1) family.</text>
</comment>
<dbReference type="PANTHER" id="PTHR30097:SF15">
    <property type="entry name" value="CATION EFFLUX SYSTEM PROTEIN CUSB"/>
    <property type="match status" value="1"/>
</dbReference>
<gene>
    <name evidence="6" type="primary">mdtA_5</name>
    <name evidence="6" type="ORF">OCOJLMKI_1696</name>
</gene>
<feature type="domain" description="CzcB-like C-terminal circularly permuted SH3-like" evidence="5">
    <location>
        <begin position="398"/>
        <end position="458"/>
    </location>
</feature>
<dbReference type="Gene3D" id="2.40.30.170">
    <property type="match status" value="1"/>
</dbReference>
<evidence type="ECO:0000313" key="6">
    <source>
        <dbReference type="EMBL" id="GJD94494.1"/>
    </source>
</evidence>
<proteinExistence type="inferred from homology"/>
<dbReference type="EMBL" id="BPQP01000023">
    <property type="protein sequence ID" value="GJD94494.1"/>
    <property type="molecule type" value="Genomic_DNA"/>
</dbReference>
<name>A0ABQ4RUV5_9HYPH</name>
<dbReference type="InterPro" id="IPR058790">
    <property type="entry name" value="BSH_CusB"/>
</dbReference>
<dbReference type="Pfam" id="PF25954">
    <property type="entry name" value="Beta-barrel_RND_2"/>
    <property type="match status" value="1"/>
</dbReference>
<dbReference type="NCBIfam" id="TIGR01730">
    <property type="entry name" value="RND_mfp"/>
    <property type="match status" value="1"/>
</dbReference>
<dbReference type="InterPro" id="IPR006143">
    <property type="entry name" value="RND_pump_MFP"/>
</dbReference>
<feature type="domain" description="CusB-like beta-barrel" evidence="4">
    <location>
        <begin position="316"/>
        <end position="391"/>
    </location>
</feature>
<accession>A0ABQ4RUV5</accession>
<reference evidence="6" key="1">
    <citation type="journal article" date="2021" name="Front. Microbiol.">
        <title>Comprehensive Comparative Genomics and Phenotyping of Methylobacterium Species.</title>
        <authorList>
            <person name="Alessa O."/>
            <person name="Ogura Y."/>
            <person name="Fujitani Y."/>
            <person name="Takami H."/>
            <person name="Hayashi T."/>
            <person name="Sahin N."/>
            <person name="Tani A."/>
        </authorList>
    </citation>
    <scope>NUCLEOTIDE SEQUENCE</scope>
    <source>
        <strain evidence="6">DSM 19015</strain>
    </source>
</reference>
<protein>
    <submittedName>
        <fullName evidence="6">Multidrug resistance protein MdtA</fullName>
    </submittedName>
</protein>
<dbReference type="InterPro" id="IPR058792">
    <property type="entry name" value="Beta-barrel_RND_2"/>
</dbReference>
<evidence type="ECO:0000259" key="3">
    <source>
        <dbReference type="Pfam" id="PF25919"/>
    </source>
</evidence>
<feature type="domain" description="CusB-like barrel-sandwich hybrid" evidence="3">
    <location>
        <begin position="201"/>
        <end position="311"/>
    </location>
</feature>
<sequence length="488" mass="52460">MTRSAWLAGTLAALATGGTGYWAGQHGDAVPALVERARTEFAHWMPDRRAAPVPATPEATGPIVYYRHPDGLPDYAAEPKRTPDGREYRAVRASEDVRFDDDAAVAGSAQAPAVAAGGARRVRFYRNPMGLPDTSPVPKKDSMGMEYLPVYEDEAGDESTVRIPPGKVQRTGVRSETVERRVVSRPVRVPGTLQPDERRITVVSTRSDAFVDRVENVTVGDVVRRGQPLVEVYSPEINAAAAQLIANPGFDGSRRRLENLNVPAEAIAEMERTRKVPAAIMWSSPRDGVVLERGAIEGMKAPAGMVLFRIADLSRMWLLADVPEHDLGGVRVGQAVTVRARALPGRTFAGKVDVIYPQLNRETRTARVRVALANPDSVLLADMYADVEIATGRPEPVVAVPDDAVIDTGDRQVVLLDKGEGRFEPRPVKLGVRGGGHVEIRDGVEAGERVVTSANFLIDAESNLKAALQGLSAAPPTGPQAAVEGAPR</sequence>
<evidence type="ECO:0000259" key="5">
    <source>
        <dbReference type="Pfam" id="PF25975"/>
    </source>
</evidence>
<keyword evidence="2" id="KW-0813">Transport</keyword>
<dbReference type="Pfam" id="PF25919">
    <property type="entry name" value="BSH_CusB"/>
    <property type="match status" value="1"/>
</dbReference>